<comment type="caution">
    <text evidence="2">The sequence shown here is derived from an EMBL/GenBank/DDBJ whole genome shotgun (WGS) entry which is preliminary data.</text>
</comment>
<reference evidence="2" key="1">
    <citation type="journal article" date="2022" name="bioRxiv">
        <title>Sequencing and chromosome-scale assembly of the giantPleurodeles waltlgenome.</title>
        <authorList>
            <person name="Brown T."/>
            <person name="Elewa A."/>
            <person name="Iarovenko S."/>
            <person name="Subramanian E."/>
            <person name="Araus A.J."/>
            <person name="Petzold A."/>
            <person name="Susuki M."/>
            <person name="Suzuki K.-i.T."/>
            <person name="Hayashi T."/>
            <person name="Toyoda A."/>
            <person name="Oliveira C."/>
            <person name="Osipova E."/>
            <person name="Leigh N.D."/>
            <person name="Simon A."/>
            <person name="Yun M.H."/>
        </authorList>
    </citation>
    <scope>NUCLEOTIDE SEQUENCE</scope>
    <source>
        <strain evidence="2">20211129_DDA</strain>
        <tissue evidence="2">Liver</tissue>
    </source>
</reference>
<accession>A0AAV7WRU7</accession>
<organism evidence="2 3">
    <name type="scientific">Pleurodeles waltl</name>
    <name type="common">Iberian ribbed newt</name>
    <dbReference type="NCBI Taxonomy" id="8319"/>
    <lineage>
        <taxon>Eukaryota</taxon>
        <taxon>Metazoa</taxon>
        <taxon>Chordata</taxon>
        <taxon>Craniata</taxon>
        <taxon>Vertebrata</taxon>
        <taxon>Euteleostomi</taxon>
        <taxon>Amphibia</taxon>
        <taxon>Batrachia</taxon>
        <taxon>Caudata</taxon>
        <taxon>Salamandroidea</taxon>
        <taxon>Salamandridae</taxon>
        <taxon>Pleurodelinae</taxon>
        <taxon>Pleurodeles</taxon>
    </lineage>
</organism>
<feature type="region of interest" description="Disordered" evidence="1">
    <location>
        <begin position="1"/>
        <end position="56"/>
    </location>
</feature>
<evidence type="ECO:0000313" key="2">
    <source>
        <dbReference type="EMBL" id="KAJ1215637.1"/>
    </source>
</evidence>
<name>A0AAV7WRU7_PLEWA</name>
<dbReference type="Proteomes" id="UP001066276">
    <property type="component" value="Chromosome 1_1"/>
</dbReference>
<sequence length="95" mass="9832">MLLVLRNSGPALPGLPGRLPSTGLGSRVVAPPEATREVPRHSNSKQHVASASPGVTHRRPALLTSAQRCSCFVTLVRPCLAFLASFPPPVSAAGS</sequence>
<protein>
    <submittedName>
        <fullName evidence="2">Uncharacterized protein</fullName>
    </submittedName>
</protein>
<keyword evidence="3" id="KW-1185">Reference proteome</keyword>
<gene>
    <name evidence="2" type="ORF">NDU88_003245</name>
</gene>
<dbReference type="EMBL" id="JANPWB010000001">
    <property type="protein sequence ID" value="KAJ1215637.1"/>
    <property type="molecule type" value="Genomic_DNA"/>
</dbReference>
<dbReference type="AlphaFoldDB" id="A0AAV7WRU7"/>
<evidence type="ECO:0000256" key="1">
    <source>
        <dbReference type="SAM" id="MobiDB-lite"/>
    </source>
</evidence>
<proteinExistence type="predicted"/>
<evidence type="ECO:0000313" key="3">
    <source>
        <dbReference type="Proteomes" id="UP001066276"/>
    </source>
</evidence>
<feature type="compositionally biased region" description="Low complexity" evidence="1">
    <location>
        <begin position="9"/>
        <end position="20"/>
    </location>
</feature>